<dbReference type="FunFam" id="3.20.20.10:FF:000018">
    <property type="entry name" value="Pyridoxal phosphate homeostasis protein"/>
    <property type="match status" value="1"/>
</dbReference>
<dbReference type="RefSeq" id="WP_283245431.1">
    <property type="nucleotide sequence ID" value="NZ_JACRSU010000003.1"/>
</dbReference>
<evidence type="ECO:0000256" key="1">
    <source>
        <dbReference type="ARBA" id="ARBA00022898"/>
    </source>
</evidence>
<dbReference type="Proteomes" id="UP000611762">
    <property type="component" value="Unassembled WGS sequence"/>
</dbReference>
<feature type="modified residue" description="N6-(pyridoxal phosphate)lysine" evidence="2 3">
    <location>
        <position position="34"/>
    </location>
</feature>
<gene>
    <name evidence="6" type="ORF">H8698_09945</name>
</gene>
<comment type="cofactor">
    <cofactor evidence="3">
        <name>pyridoxal 5'-phosphate</name>
        <dbReference type="ChEBI" id="CHEBI:597326"/>
    </cofactor>
</comment>
<comment type="function">
    <text evidence="2">Pyridoxal 5'-phosphate (PLP)-binding protein, which is involved in PLP homeostasis.</text>
</comment>
<dbReference type="Gene3D" id="3.20.20.10">
    <property type="entry name" value="Alanine racemase"/>
    <property type="match status" value="1"/>
</dbReference>
<dbReference type="AlphaFoldDB" id="A0A926HZW8"/>
<dbReference type="InterPro" id="IPR011078">
    <property type="entry name" value="PyrdxlP_homeostasis"/>
</dbReference>
<evidence type="ECO:0000259" key="5">
    <source>
        <dbReference type="Pfam" id="PF01168"/>
    </source>
</evidence>
<dbReference type="CDD" id="cd00635">
    <property type="entry name" value="PLPDE_III_YBL036c_like"/>
    <property type="match status" value="1"/>
</dbReference>
<dbReference type="InterPro" id="IPR001608">
    <property type="entry name" value="Ala_racemase_N"/>
</dbReference>
<evidence type="ECO:0000313" key="6">
    <source>
        <dbReference type="EMBL" id="MBC8541296.1"/>
    </source>
</evidence>
<dbReference type="PANTHER" id="PTHR10146:SF14">
    <property type="entry name" value="PYRIDOXAL PHOSPHATE HOMEOSTASIS PROTEIN"/>
    <property type="match status" value="1"/>
</dbReference>
<evidence type="ECO:0000313" key="7">
    <source>
        <dbReference type="Proteomes" id="UP000611762"/>
    </source>
</evidence>
<accession>A0A926HZW8</accession>
<dbReference type="GO" id="GO:0030170">
    <property type="term" value="F:pyridoxal phosphate binding"/>
    <property type="evidence" value="ECO:0007669"/>
    <property type="project" value="UniProtKB-UniRule"/>
</dbReference>
<dbReference type="Pfam" id="PF01168">
    <property type="entry name" value="Ala_racemase_N"/>
    <property type="match status" value="1"/>
</dbReference>
<reference evidence="6" key="1">
    <citation type="submission" date="2020-08" db="EMBL/GenBank/DDBJ databases">
        <title>Genome public.</title>
        <authorList>
            <person name="Liu C."/>
            <person name="Sun Q."/>
        </authorList>
    </citation>
    <scope>NUCLEOTIDE SEQUENCE</scope>
    <source>
        <strain evidence="6">H8</strain>
    </source>
</reference>
<dbReference type="HAMAP" id="MF_02087">
    <property type="entry name" value="PLP_homeostasis"/>
    <property type="match status" value="1"/>
</dbReference>
<organism evidence="6 7">
    <name type="scientific">Congzhengia minquanensis</name>
    <dbReference type="NCBI Taxonomy" id="2763657"/>
    <lineage>
        <taxon>Bacteria</taxon>
        <taxon>Bacillati</taxon>
        <taxon>Bacillota</taxon>
        <taxon>Clostridia</taxon>
        <taxon>Eubacteriales</taxon>
        <taxon>Oscillospiraceae</taxon>
        <taxon>Congzhengia</taxon>
    </lineage>
</organism>
<keyword evidence="7" id="KW-1185">Reference proteome</keyword>
<dbReference type="PIRSF" id="PIRSF004848">
    <property type="entry name" value="YBL036c_PLPDEIII"/>
    <property type="match status" value="1"/>
</dbReference>
<evidence type="ECO:0000256" key="4">
    <source>
        <dbReference type="RuleBase" id="RU004514"/>
    </source>
</evidence>
<dbReference type="EMBL" id="JACRSU010000003">
    <property type="protein sequence ID" value="MBC8541296.1"/>
    <property type="molecule type" value="Genomic_DNA"/>
</dbReference>
<dbReference type="PANTHER" id="PTHR10146">
    <property type="entry name" value="PROLINE SYNTHETASE CO-TRANSCRIBED BACTERIAL HOMOLOG PROTEIN"/>
    <property type="match status" value="1"/>
</dbReference>
<comment type="caution">
    <text evidence="6">The sequence shown here is derived from an EMBL/GenBank/DDBJ whole genome shotgun (WGS) entry which is preliminary data.</text>
</comment>
<dbReference type="SUPFAM" id="SSF51419">
    <property type="entry name" value="PLP-binding barrel"/>
    <property type="match status" value="1"/>
</dbReference>
<evidence type="ECO:0000256" key="2">
    <source>
        <dbReference type="HAMAP-Rule" id="MF_02087"/>
    </source>
</evidence>
<name>A0A926HZW8_9FIRM</name>
<sequence length="224" mass="24896">MIQDNVKRVMEEIARAAATSGRKPEDITLVGVTKTVTAVQAKELIDAGVTNLGENRVQSLLDKYETLKDEPAWHLIGHLQTNKVKYIADKVSMIHSVDSLKLAEEIDRRFQMAGRTANILVQVNVSGEESKFGIQPEDAFPLMESLSQLKNIQVCGLMTMAPKTDHPDDCRKFFYGLHKLSVDIRGKKYDNINMGQLSMGMSGDFREAILEGATIVRIGSALFQ</sequence>
<protein>
    <recommendedName>
        <fullName evidence="2">Pyridoxal phosphate homeostasis protein</fullName>
        <shortName evidence="2">PLP homeostasis protein</shortName>
    </recommendedName>
</protein>
<proteinExistence type="inferred from homology"/>
<comment type="similarity">
    <text evidence="2 4">Belongs to the pyridoxal phosphate-binding protein YggS/PROSC family.</text>
</comment>
<feature type="domain" description="Alanine racemase N-terminal" evidence="5">
    <location>
        <begin position="29"/>
        <end position="223"/>
    </location>
</feature>
<keyword evidence="1 2" id="KW-0663">Pyridoxal phosphate</keyword>
<dbReference type="InterPro" id="IPR029066">
    <property type="entry name" value="PLP-binding_barrel"/>
</dbReference>
<dbReference type="NCBIfam" id="TIGR00044">
    <property type="entry name" value="YggS family pyridoxal phosphate-dependent enzyme"/>
    <property type="match status" value="1"/>
</dbReference>
<evidence type="ECO:0000256" key="3">
    <source>
        <dbReference type="PIRSR" id="PIRSR004848-1"/>
    </source>
</evidence>